<proteinExistence type="predicted"/>
<dbReference type="GO" id="GO:0005886">
    <property type="term" value="C:plasma membrane"/>
    <property type="evidence" value="ECO:0007669"/>
    <property type="project" value="UniProtKB-SubCell"/>
</dbReference>
<dbReference type="Proteomes" id="UP000823660">
    <property type="component" value="Unassembled WGS sequence"/>
</dbReference>
<feature type="transmembrane region" description="Helical" evidence="6">
    <location>
        <begin position="330"/>
        <end position="355"/>
    </location>
</feature>
<comment type="caution">
    <text evidence="8">The sequence shown here is derived from an EMBL/GenBank/DDBJ whole genome shotgun (WGS) entry which is preliminary data.</text>
</comment>
<reference evidence="8" key="2">
    <citation type="journal article" date="2021" name="PeerJ">
        <title>Extensive microbial diversity within the chicken gut microbiome revealed by metagenomics and culture.</title>
        <authorList>
            <person name="Gilroy R."/>
            <person name="Ravi A."/>
            <person name="Getino M."/>
            <person name="Pursley I."/>
            <person name="Horton D.L."/>
            <person name="Alikhan N.F."/>
            <person name="Baker D."/>
            <person name="Gharbi K."/>
            <person name="Hall N."/>
            <person name="Watson M."/>
            <person name="Adriaenssens E.M."/>
            <person name="Foster-Nyarko E."/>
            <person name="Jarju S."/>
            <person name="Secka A."/>
            <person name="Antonio M."/>
            <person name="Oren A."/>
            <person name="Chaudhuri R.R."/>
            <person name="La Ragione R."/>
            <person name="Hildebrand F."/>
            <person name="Pallen M.J."/>
        </authorList>
    </citation>
    <scope>NUCLEOTIDE SEQUENCE</scope>
    <source>
        <strain evidence="8">B1-15692</strain>
    </source>
</reference>
<keyword evidence="3 6" id="KW-0812">Transmembrane</keyword>
<accession>A0A9D9I5R9</accession>
<feature type="transmembrane region" description="Helical" evidence="6">
    <location>
        <begin position="65"/>
        <end position="89"/>
    </location>
</feature>
<gene>
    <name evidence="8" type="ORF">IAB99_00170</name>
</gene>
<evidence type="ECO:0000256" key="5">
    <source>
        <dbReference type="ARBA" id="ARBA00023136"/>
    </source>
</evidence>
<dbReference type="AlphaFoldDB" id="A0A9D9I5R9"/>
<feature type="transmembrane region" description="Helical" evidence="6">
    <location>
        <begin position="302"/>
        <end position="324"/>
    </location>
</feature>
<comment type="subcellular location">
    <subcellularLocation>
        <location evidence="1">Cell membrane</location>
        <topology evidence="1">Multi-pass membrane protein</topology>
    </subcellularLocation>
</comment>
<name>A0A9D9I5R9_9BACT</name>
<feature type="domain" description="ComEC/Rec2-related protein" evidence="7">
    <location>
        <begin position="134"/>
        <end position="384"/>
    </location>
</feature>
<keyword evidence="2" id="KW-1003">Cell membrane</keyword>
<evidence type="ECO:0000259" key="7">
    <source>
        <dbReference type="Pfam" id="PF03772"/>
    </source>
</evidence>
<evidence type="ECO:0000313" key="9">
    <source>
        <dbReference type="Proteomes" id="UP000823660"/>
    </source>
</evidence>
<evidence type="ECO:0000256" key="6">
    <source>
        <dbReference type="SAM" id="Phobius"/>
    </source>
</evidence>
<reference evidence="8" key="1">
    <citation type="submission" date="2020-10" db="EMBL/GenBank/DDBJ databases">
        <authorList>
            <person name="Gilroy R."/>
        </authorList>
    </citation>
    <scope>NUCLEOTIDE SEQUENCE</scope>
    <source>
        <strain evidence="8">B1-15692</strain>
    </source>
</reference>
<dbReference type="NCBIfam" id="TIGR00360">
    <property type="entry name" value="ComEC_N-term"/>
    <property type="match status" value="1"/>
</dbReference>
<dbReference type="PANTHER" id="PTHR30619:SF1">
    <property type="entry name" value="RECOMBINATION PROTEIN 2"/>
    <property type="match status" value="1"/>
</dbReference>
<organism evidence="8 9">
    <name type="scientific">Candidatus Cryptobacteroides faecipullorum</name>
    <dbReference type="NCBI Taxonomy" id="2840764"/>
    <lineage>
        <taxon>Bacteria</taxon>
        <taxon>Pseudomonadati</taxon>
        <taxon>Bacteroidota</taxon>
        <taxon>Bacteroidia</taxon>
        <taxon>Bacteroidales</taxon>
        <taxon>Candidatus Cryptobacteroides</taxon>
    </lineage>
</organism>
<dbReference type="InterPro" id="IPR004477">
    <property type="entry name" value="ComEC_N"/>
</dbReference>
<sequence>MKGEGKGLTDFALMFAAGSWAGLHIGPQKEIIHTVTAVSFLAAVAAGLFPAVLSGNRYRLHAGEFLQPLFLNLSFFFAGIYSASVFLMAGNIPCSPENRPFLQKTAEISVLKLKEAILDIPFRHEESNAMILALVTGDRALLPRHVSEAFRISGASHILALSGMHLGVIYIILTRMFSVIGNSPKALWFRSMMVTGVSGYYTVMTGAGASIVRAFLFIALNETAKCTGRKRPPMNIFSTGLMIQAAMSPEVLESVGFQLSYLAMAGIYLLYPKMKDWYKEPFPPGKGRTAGKLFKTSPMKKLWDTAAMSISCQLFTAPAVWYYFGSFPPYFLITNLIAVPLSTVAINLSIPVIILHRAGICPDILIRADDLAIQAMCRSLEIISGL</sequence>
<evidence type="ECO:0000256" key="2">
    <source>
        <dbReference type="ARBA" id="ARBA00022475"/>
    </source>
</evidence>
<feature type="transmembrane region" description="Helical" evidence="6">
    <location>
        <begin position="31"/>
        <end position="53"/>
    </location>
</feature>
<evidence type="ECO:0000256" key="3">
    <source>
        <dbReference type="ARBA" id="ARBA00022692"/>
    </source>
</evidence>
<evidence type="ECO:0000313" key="8">
    <source>
        <dbReference type="EMBL" id="MBO8466165.1"/>
    </source>
</evidence>
<dbReference type="EMBL" id="JADIMH010000001">
    <property type="protein sequence ID" value="MBO8466165.1"/>
    <property type="molecule type" value="Genomic_DNA"/>
</dbReference>
<keyword evidence="5 6" id="KW-0472">Membrane</keyword>
<evidence type="ECO:0000256" key="1">
    <source>
        <dbReference type="ARBA" id="ARBA00004651"/>
    </source>
</evidence>
<feature type="transmembrane region" description="Helical" evidence="6">
    <location>
        <begin position="255"/>
        <end position="271"/>
    </location>
</feature>
<feature type="transmembrane region" description="Helical" evidence="6">
    <location>
        <begin position="158"/>
        <end position="180"/>
    </location>
</feature>
<keyword evidence="4 6" id="KW-1133">Transmembrane helix</keyword>
<dbReference type="Pfam" id="PF03772">
    <property type="entry name" value="Competence"/>
    <property type="match status" value="1"/>
</dbReference>
<dbReference type="InterPro" id="IPR052159">
    <property type="entry name" value="Competence_DNA_uptake"/>
</dbReference>
<evidence type="ECO:0000256" key="4">
    <source>
        <dbReference type="ARBA" id="ARBA00022989"/>
    </source>
</evidence>
<protein>
    <submittedName>
        <fullName evidence="8">ComEC/Rec2 family competence protein</fullName>
    </submittedName>
</protein>
<feature type="transmembrane region" description="Helical" evidence="6">
    <location>
        <begin position="200"/>
        <end position="220"/>
    </location>
</feature>
<dbReference type="PANTHER" id="PTHR30619">
    <property type="entry name" value="DNA INTERNALIZATION/COMPETENCE PROTEIN COMEC/REC2"/>
    <property type="match status" value="1"/>
</dbReference>